<reference evidence="2" key="1">
    <citation type="submission" date="2021-01" db="EMBL/GenBank/DDBJ databases">
        <authorList>
            <person name="Corre E."/>
            <person name="Pelletier E."/>
            <person name="Niang G."/>
            <person name="Scheremetjew M."/>
            <person name="Finn R."/>
            <person name="Kale V."/>
            <person name="Holt S."/>
            <person name="Cochrane G."/>
            <person name="Meng A."/>
            <person name="Brown T."/>
            <person name="Cohen L."/>
        </authorList>
    </citation>
    <scope>NUCLEOTIDE SEQUENCE</scope>
    <source>
        <strain evidence="2">Clade-D-RCC2572</strain>
    </source>
</reference>
<feature type="signal peptide" evidence="1">
    <location>
        <begin position="1"/>
        <end position="18"/>
    </location>
</feature>
<protein>
    <submittedName>
        <fullName evidence="2">Uncharacterized protein</fullName>
    </submittedName>
</protein>
<feature type="chain" id="PRO_5031074430" evidence="1">
    <location>
        <begin position="19"/>
        <end position="400"/>
    </location>
</feature>
<evidence type="ECO:0000256" key="1">
    <source>
        <dbReference type="SAM" id="SignalP"/>
    </source>
</evidence>
<organism evidence="2">
    <name type="scientific">Ostreococcus mediterraneus</name>
    <dbReference type="NCBI Taxonomy" id="1486918"/>
    <lineage>
        <taxon>Eukaryota</taxon>
        <taxon>Viridiplantae</taxon>
        <taxon>Chlorophyta</taxon>
        <taxon>Mamiellophyceae</taxon>
        <taxon>Mamiellales</taxon>
        <taxon>Bathycoccaceae</taxon>
        <taxon>Ostreococcus</taxon>
    </lineage>
</organism>
<proteinExistence type="predicted"/>
<gene>
    <name evidence="2" type="ORF">OMED0929_LOCUS915</name>
</gene>
<accession>A0A7S0PIR9</accession>
<dbReference type="EMBL" id="HBEW01001040">
    <property type="protein sequence ID" value="CAD8576889.1"/>
    <property type="molecule type" value="Transcribed_RNA"/>
</dbReference>
<evidence type="ECO:0000313" key="2">
    <source>
        <dbReference type="EMBL" id="CAD8576889.1"/>
    </source>
</evidence>
<keyword evidence="1" id="KW-0732">Signal</keyword>
<name>A0A7S0PIR9_9CHLO</name>
<dbReference type="AlphaFoldDB" id="A0A7S0PIR9"/>
<sequence>MMATVMIALALIIGRVIGAYARAWTAPARAMRTVDGYDNTASINAMREARKRETNLSWREGSTRDAARGDARRCYGASSNDATFAIYTSLSNVYVGIIDDLMRHTLKYVRAHDGVRFCVRLIAHDASRSSTWNSASAAMEHALCAGSRTKWALFISGDVVIDDFSVSPDELLRRVERAVGEDVFASRVLFFTGDEIGAAKMGAVLMRIDDRAIAFFRRVWNDYHGITFFGSQPKRAFERAMETFRRENTVDFTRDAVALPYGTLARRWNDGAHVVNGQNSIMGDTTARVVHDLDSVTHDNDDEDDGKNASVSQRSFLVDYAGYSRRIRARDVYERIALAMRPSLVNAPVLEDPVDIYPGRVRFAEVTATQARLLRVFPTKIIVNSCGARSSELGNVLFFQ</sequence>